<feature type="compositionally biased region" description="Basic and acidic residues" evidence="1">
    <location>
        <begin position="37"/>
        <end position="50"/>
    </location>
</feature>
<dbReference type="EMBL" id="BQNB010018420">
    <property type="protein sequence ID" value="GJT74193.1"/>
    <property type="molecule type" value="Genomic_DNA"/>
</dbReference>
<name>A0ABQ5GFR1_9ASTR</name>
<dbReference type="Proteomes" id="UP001151760">
    <property type="component" value="Unassembled WGS sequence"/>
</dbReference>
<feature type="compositionally biased region" description="Low complexity" evidence="1">
    <location>
        <begin position="10"/>
        <end position="21"/>
    </location>
</feature>
<reference evidence="2" key="1">
    <citation type="journal article" date="2022" name="Int. J. Mol. Sci.">
        <title>Draft Genome of Tanacetum Coccineum: Genomic Comparison of Closely Related Tanacetum-Family Plants.</title>
        <authorList>
            <person name="Yamashiro T."/>
            <person name="Shiraishi A."/>
            <person name="Nakayama K."/>
            <person name="Satake H."/>
        </authorList>
    </citation>
    <scope>NUCLEOTIDE SEQUENCE</scope>
</reference>
<accession>A0ABQ5GFR1</accession>
<protein>
    <submittedName>
        <fullName evidence="2">Uncharacterized protein</fullName>
    </submittedName>
</protein>
<feature type="region of interest" description="Disordered" evidence="1">
    <location>
        <begin position="204"/>
        <end position="229"/>
    </location>
</feature>
<evidence type="ECO:0000313" key="3">
    <source>
        <dbReference type="Proteomes" id="UP001151760"/>
    </source>
</evidence>
<keyword evidence="3" id="KW-1185">Reference proteome</keyword>
<proteinExistence type="predicted"/>
<sequence>MISLFNNVPDEPSNYSSSSSSDSEEAVEDISSDEADDTVKANEVKKADIEKETEEQVAEEPKPEATKVSSSLTLSSAEFMNQFLNDNPDVNVNEVLKYPVEPEVQSMVDIPVQQAKLVEQRPPLVDTTVTLIPDTITVSPTKPPQTKRIKTKILLKKSRKPETQVDTGALESRVTRLEKTVNAMSWFNLHEEIYKSVKAHLKKGYKGQREAKTVKNRQETGKRQDKSEE</sequence>
<organism evidence="2 3">
    <name type="scientific">Tanacetum coccineum</name>
    <dbReference type="NCBI Taxonomy" id="301880"/>
    <lineage>
        <taxon>Eukaryota</taxon>
        <taxon>Viridiplantae</taxon>
        <taxon>Streptophyta</taxon>
        <taxon>Embryophyta</taxon>
        <taxon>Tracheophyta</taxon>
        <taxon>Spermatophyta</taxon>
        <taxon>Magnoliopsida</taxon>
        <taxon>eudicotyledons</taxon>
        <taxon>Gunneridae</taxon>
        <taxon>Pentapetalae</taxon>
        <taxon>asterids</taxon>
        <taxon>campanulids</taxon>
        <taxon>Asterales</taxon>
        <taxon>Asteraceae</taxon>
        <taxon>Asteroideae</taxon>
        <taxon>Anthemideae</taxon>
        <taxon>Anthemidinae</taxon>
        <taxon>Tanacetum</taxon>
    </lineage>
</organism>
<evidence type="ECO:0000256" key="1">
    <source>
        <dbReference type="SAM" id="MobiDB-lite"/>
    </source>
</evidence>
<feature type="compositionally biased region" description="Basic and acidic residues" evidence="1">
    <location>
        <begin position="207"/>
        <end position="229"/>
    </location>
</feature>
<comment type="caution">
    <text evidence="2">The sequence shown here is derived from an EMBL/GenBank/DDBJ whole genome shotgun (WGS) entry which is preliminary data.</text>
</comment>
<gene>
    <name evidence="2" type="ORF">Tco_1040918</name>
</gene>
<feature type="compositionally biased region" description="Acidic residues" evidence="1">
    <location>
        <begin position="22"/>
        <end position="36"/>
    </location>
</feature>
<reference evidence="2" key="2">
    <citation type="submission" date="2022-01" db="EMBL/GenBank/DDBJ databases">
        <authorList>
            <person name="Yamashiro T."/>
            <person name="Shiraishi A."/>
            <person name="Satake H."/>
            <person name="Nakayama K."/>
        </authorList>
    </citation>
    <scope>NUCLEOTIDE SEQUENCE</scope>
</reference>
<evidence type="ECO:0000313" key="2">
    <source>
        <dbReference type="EMBL" id="GJT74193.1"/>
    </source>
</evidence>
<feature type="region of interest" description="Disordered" evidence="1">
    <location>
        <begin position="1"/>
        <end position="71"/>
    </location>
</feature>